<name>A0AAV4TX18_CAEEX</name>
<evidence type="ECO:0000256" key="1">
    <source>
        <dbReference type="SAM" id="MobiDB-lite"/>
    </source>
</evidence>
<evidence type="ECO:0000313" key="3">
    <source>
        <dbReference type="Proteomes" id="UP001054945"/>
    </source>
</evidence>
<feature type="non-terminal residue" evidence="2">
    <location>
        <position position="1"/>
    </location>
</feature>
<accession>A0AAV4TX18</accession>
<dbReference type="EMBL" id="BPLR01012032">
    <property type="protein sequence ID" value="GIY50830.1"/>
    <property type="molecule type" value="Genomic_DNA"/>
</dbReference>
<dbReference type="AlphaFoldDB" id="A0AAV4TX18"/>
<proteinExistence type="predicted"/>
<evidence type="ECO:0000313" key="2">
    <source>
        <dbReference type="EMBL" id="GIY50830.1"/>
    </source>
</evidence>
<feature type="region of interest" description="Disordered" evidence="1">
    <location>
        <begin position="1"/>
        <end position="27"/>
    </location>
</feature>
<organism evidence="2 3">
    <name type="scientific">Caerostris extrusa</name>
    <name type="common">Bark spider</name>
    <name type="synonym">Caerostris bankana</name>
    <dbReference type="NCBI Taxonomy" id="172846"/>
    <lineage>
        <taxon>Eukaryota</taxon>
        <taxon>Metazoa</taxon>
        <taxon>Ecdysozoa</taxon>
        <taxon>Arthropoda</taxon>
        <taxon>Chelicerata</taxon>
        <taxon>Arachnida</taxon>
        <taxon>Araneae</taxon>
        <taxon>Araneomorphae</taxon>
        <taxon>Entelegynae</taxon>
        <taxon>Araneoidea</taxon>
        <taxon>Araneidae</taxon>
        <taxon>Caerostris</taxon>
    </lineage>
</organism>
<gene>
    <name evidence="2" type="ORF">CEXT_96211</name>
</gene>
<protein>
    <submittedName>
        <fullName evidence="2">Uncharacterized protein</fullName>
    </submittedName>
</protein>
<comment type="caution">
    <text evidence="2">The sequence shown here is derived from an EMBL/GenBank/DDBJ whole genome shotgun (WGS) entry which is preliminary data.</text>
</comment>
<dbReference type="Proteomes" id="UP001054945">
    <property type="component" value="Unassembled WGS sequence"/>
</dbReference>
<keyword evidence="3" id="KW-1185">Reference proteome</keyword>
<reference evidence="2 3" key="1">
    <citation type="submission" date="2021-06" db="EMBL/GenBank/DDBJ databases">
        <title>Caerostris extrusa draft genome.</title>
        <authorList>
            <person name="Kono N."/>
            <person name="Arakawa K."/>
        </authorList>
    </citation>
    <scope>NUCLEOTIDE SEQUENCE [LARGE SCALE GENOMIC DNA]</scope>
</reference>
<sequence length="27" mass="2893">CYHSTSSEIQVRSEDSLSLSQAGLTGH</sequence>